<dbReference type="InterPro" id="IPR010998">
    <property type="entry name" value="Integrase_recombinase_N"/>
</dbReference>
<dbReference type="InterPro" id="IPR002104">
    <property type="entry name" value="Integrase_catalytic"/>
</dbReference>
<evidence type="ECO:0000313" key="6">
    <source>
        <dbReference type="Proteomes" id="UP001595826"/>
    </source>
</evidence>
<dbReference type="InterPro" id="IPR035386">
    <property type="entry name" value="Arm-DNA-bind_5"/>
</dbReference>
<dbReference type="InterPro" id="IPR050090">
    <property type="entry name" value="Tyrosine_recombinase_XerCD"/>
</dbReference>
<dbReference type="EMBL" id="JBHSCY010000002">
    <property type="protein sequence ID" value="MFC4268871.1"/>
    <property type="molecule type" value="Genomic_DNA"/>
</dbReference>
<dbReference type="InterPro" id="IPR025269">
    <property type="entry name" value="SAM-like_dom"/>
</dbReference>
<gene>
    <name evidence="5" type="ORF">ACFOWD_08155</name>
</gene>
<dbReference type="PROSITE" id="PS51898">
    <property type="entry name" value="TYR_RECOMBINASE"/>
    <property type="match status" value="1"/>
</dbReference>
<evidence type="ECO:0000256" key="3">
    <source>
        <dbReference type="ARBA" id="ARBA00023172"/>
    </source>
</evidence>
<keyword evidence="6" id="KW-1185">Reference proteome</keyword>
<dbReference type="Pfam" id="PF13102">
    <property type="entry name" value="Phage_int_SAM_5"/>
    <property type="match status" value="1"/>
</dbReference>
<dbReference type="Gene3D" id="1.10.150.130">
    <property type="match status" value="1"/>
</dbReference>
<dbReference type="Gene3D" id="1.10.443.10">
    <property type="entry name" value="Intergrase catalytic core"/>
    <property type="match status" value="1"/>
</dbReference>
<keyword evidence="2" id="KW-0238">DNA-binding</keyword>
<organism evidence="5 6">
    <name type="scientific">Polaribacter marinivivus</name>
    <dbReference type="NCBI Taxonomy" id="1524260"/>
    <lineage>
        <taxon>Bacteria</taxon>
        <taxon>Pseudomonadati</taxon>
        <taxon>Bacteroidota</taxon>
        <taxon>Flavobacteriia</taxon>
        <taxon>Flavobacteriales</taxon>
        <taxon>Flavobacteriaceae</taxon>
    </lineage>
</organism>
<dbReference type="Pfam" id="PF00589">
    <property type="entry name" value="Phage_integrase"/>
    <property type="match status" value="1"/>
</dbReference>
<reference evidence="6" key="1">
    <citation type="journal article" date="2019" name="Int. J. Syst. Evol. Microbiol.">
        <title>The Global Catalogue of Microorganisms (GCM) 10K type strain sequencing project: providing services to taxonomists for standard genome sequencing and annotation.</title>
        <authorList>
            <consortium name="The Broad Institute Genomics Platform"/>
            <consortium name="The Broad Institute Genome Sequencing Center for Infectious Disease"/>
            <person name="Wu L."/>
            <person name="Ma J."/>
        </authorList>
    </citation>
    <scope>NUCLEOTIDE SEQUENCE [LARGE SCALE GENOMIC DNA]</scope>
    <source>
        <strain evidence="6">CECT 8655</strain>
    </source>
</reference>
<evidence type="ECO:0000256" key="1">
    <source>
        <dbReference type="ARBA" id="ARBA00008857"/>
    </source>
</evidence>
<dbReference type="RefSeq" id="WP_377409654.1">
    <property type="nucleotide sequence ID" value="NZ_JBHSCY010000002.1"/>
</dbReference>
<name>A0ABV8R9B4_9FLAO</name>
<dbReference type="Proteomes" id="UP001595826">
    <property type="component" value="Unassembled WGS sequence"/>
</dbReference>
<comment type="similarity">
    <text evidence="1">Belongs to the 'phage' integrase family.</text>
</comment>
<dbReference type="Pfam" id="PF17293">
    <property type="entry name" value="Arm-DNA-bind_5"/>
    <property type="match status" value="1"/>
</dbReference>
<evidence type="ECO:0000256" key="2">
    <source>
        <dbReference type="ARBA" id="ARBA00023125"/>
    </source>
</evidence>
<dbReference type="SUPFAM" id="SSF56349">
    <property type="entry name" value="DNA breaking-rejoining enzymes"/>
    <property type="match status" value="1"/>
</dbReference>
<evidence type="ECO:0000259" key="4">
    <source>
        <dbReference type="PROSITE" id="PS51898"/>
    </source>
</evidence>
<protein>
    <submittedName>
        <fullName evidence="5">Site-specific integrase</fullName>
    </submittedName>
</protein>
<keyword evidence="3" id="KW-0233">DNA recombination</keyword>
<proteinExistence type="inferred from homology"/>
<feature type="domain" description="Tyr recombinase" evidence="4">
    <location>
        <begin position="219"/>
        <end position="397"/>
    </location>
</feature>
<evidence type="ECO:0000313" key="5">
    <source>
        <dbReference type="EMBL" id="MFC4268871.1"/>
    </source>
</evidence>
<dbReference type="CDD" id="cd01185">
    <property type="entry name" value="INTN1_C_like"/>
    <property type="match status" value="1"/>
</dbReference>
<dbReference type="PANTHER" id="PTHR30349:SF64">
    <property type="entry name" value="PROPHAGE INTEGRASE INTD-RELATED"/>
    <property type="match status" value="1"/>
</dbReference>
<comment type="caution">
    <text evidence="5">The sequence shown here is derived from an EMBL/GenBank/DDBJ whole genome shotgun (WGS) entry which is preliminary data.</text>
</comment>
<dbReference type="InterPro" id="IPR013762">
    <property type="entry name" value="Integrase-like_cat_sf"/>
</dbReference>
<dbReference type="InterPro" id="IPR011010">
    <property type="entry name" value="DNA_brk_join_enz"/>
</dbReference>
<accession>A0ABV8R9B4</accession>
<sequence length="416" mass="48585">MNKTFGLLFYLKKSKVDAQGKCPIYLRITIDGKRTEISTKRTIEIEKWSVEANKAIGRTEDIRELNAYLDSLTTKVYQSQRDLIQDNKEVTTETLKNKFLGVEEKQRTLITIFKNHNKQVEKLVGREFSAGTLERYKTVCKHLQKFMQHQYKVSDIPVNRIDHKYITDFEFYLKTVRNCGHNSTIKYIKNFKKIVRIAIANDWIKKDPFLNYKVRLKEVERQFLSKEEIQKLIEKEFSIKRLEQVKDIFVFCCFTGLSYADVKKLSKNDIVIGIDGDRWIKTKRTKTNTRSNIPLLKTPEVILEKYSSSSNFANSDYLLPVLSNQKMNAYLKEIADLCEINKNLTFHLARHTFATTVTLTNGVPIESVSKMLGHKSLKTTQHYAKIIDRKVSEDMAVLRAKLNVNKVDNNRKELYL</sequence>
<dbReference type="PANTHER" id="PTHR30349">
    <property type="entry name" value="PHAGE INTEGRASE-RELATED"/>
    <property type="match status" value="1"/>
</dbReference>